<evidence type="ECO:0000313" key="1">
    <source>
        <dbReference type="EMBL" id="GLS05937.1"/>
    </source>
</evidence>
<dbReference type="Proteomes" id="UP001156836">
    <property type="component" value="Unassembled WGS sequence"/>
</dbReference>
<gene>
    <name evidence="1" type="ORF">GCM10007860_31010</name>
</gene>
<evidence type="ECO:0000313" key="2">
    <source>
        <dbReference type="Proteomes" id="UP001156836"/>
    </source>
</evidence>
<sequence>MKISENQKLPFIDSLEREVGDHTLASLVKPHHALSDVSSEQEAGRRAEKFDVRLFLDSALSVRCECYLNGNAWLPLEINPGLCFIVRSTLE</sequence>
<protein>
    <recommendedName>
        <fullName evidence="3">AraC family transcriptional regulator</fullName>
    </recommendedName>
</protein>
<reference evidence="2" key="1">
    <citation type="journal article" date="2019" name="Int. J. Syst. Evol. Microbiol.">
        <title>The Global Catalogue of Microorganisms (GCM) 10K type strain sequencing project: providing services to taxonomists for standard genome sequencing and annotation.</title>
        <authorList>
            <consortium name="The Broad Institute Genomics Platform"/>
            <consortium name="The Broad Institute Genome Sequencing Center for Infectious Disease"/>
            <person name="Wu L."/>
            <person name="Ma J."/>
        </authorList>
    </citation>
    <scope>NUCLEOTIDE SEQUENCE [LARGE SCALE GENOMIC DNA]</scope>
    <source>
        <strain evidence="2">NBRC 104970</strain>
    </source>
</reference>
<dbReference type="RefSeq" id="WP_157236171.1">
    <property type="nucleotide sequence ID" value="NZ_BSOZ01000077.1"/>
</dbReference>
<evidence type="ECO:0008006" key="3">
    <source>
        <dbReference type="Google" id="ProtNLM"/>
    </source>
</evidence>
<keyword evidence="2" id="KW-1185">Reference proteome</keyword>
<organism evidence="1 2">
    <name type="scientific">Chitiniphilus shinanonensis</name>
    <dbReference type="NCBI Taxonomy" id="553088"/>
    <lineage>
        <taxon>Bacteria</taxon>
        <taxon>Pseudomonadati</taxon>
        <taxon>Pseudomonadota</taxon>
        <taxon>Betaproteobacteria</taxon>
        <taxon>Neisseriales</taxon>
        <taxon>Chitinibacteraceae</taxon>
        <taxon>Chitiniphilus</taxon>
    </lineage>
</organism>
<name>A0ABQ6BWZ3_9NEIS</name>
<proteinExistence type="predicted"/>
<accession>A0ABQ6BWZ3</accession>
<dbReference type="EMBL" id="BSOZ01000077">
    <property type="protein sequence ID" value="GLS05937.1"/>
    <property type="molecule type" value="Genomic_DNA"/>
</dbReference>
<comment type="caution">
    <text evidence="1">The sequence shown here is derived from an EMBL/GenBank/DDBJ whole genome shotgun (WGS) entry which is preliminary data.</text>
</comment>